<evidence type="ECO:0000313" key="2">
    <source>
        <dbReference type="EMBL" id="GAA0597028.1"/>
    </source>
</evidence>
<gene>
    <name evidence="2" type="ORF">GCM10009416_39150</name>
</gene>
<name>A0ABP3QZ11_9PROT</name>
<evidence type="ECO:0000313" key="3">
    <source>
        <dbReference type="Proteomes" id="UP001501588"/>
    </source>
</evidence>
<keyword evidence="3" id="KW-1185">Reference proteome</keyword>
<organism evidence="2 3">
    <name type="scientific">Craurococcus roseus</name>
    <dbReference type="NCBI Taxonomy" id="77585"/>
    <lineage>
        <taxon>Bacteria</taxon>
        <taxon>Pseudomonadati</taxon>
        <taxon>Pseudomonadota</taxon>
        <taxon>Alphaproteobacteria</taxon>
        <taxon>Acetobacterales</taxon>
        <taxon>Acetobacteraceae</taxon>
        <taxon>Craurococcus</taxon>
    </lineage>
</organism>
<proteinExistence type="predicted"/>
<feature type="compositionally biased region" description="Basic and acidic residues" evidence="1">
    <location>
        <begin position="13"/>
        <end position="22"/>
    </location>
</feature>
<reference evidence="3" key="1">
    <citation type="journal article" date="2019" name="Int. J. Syst. Evol. Microbiol.">
        <title>The Global Catalogue of Microorganisms (GCM) 10K type strain sequencing project: providing services to taxonomists for standard genome sequencing and annotation.</title>
        <authorList>
            <consortium name="The Broad Institute Genomics Platform"/>
            <consortium name="The Broad Institute Genome Sequencing Center for Infectious Disease"/>
            <person name="Wu L."/>
            <person name="Ma J."/>
        </authorList>
    </citation>
    <scope>NUCLEOTIDE SEQUENCE [LARGE SCALE GENOMIC DNA]</scope>
    <source>
        <strain evidence="3">JCM 9933</strain>
    </source>
</reference>
<comment type="caution">
    <text evidence="2">The sequence shown here is derived from an EMBL/GenBank/DDBJ whole genome shotgun (WGS) entry which is preliminary data.</text>
</comment>
<accession>A0ABP3QZ11</accession>
<dbReference type="RefSeq" id="WP_343897085.1">
    <property type="nucleotide sequence ID" value="NZ_BAAAFZ010000062.1"/>
</dbReference>
<dbReference type="EMBL" id="BAAAFZ010000062">
    <property type="protein sequence ID" value="GAA0597028.1"/>
    <property type="molecule type" value="Genomic_DNA"/>
</dbReference>
<dbReference type="Proteomes" id="UP001501588">
    <property type="component" value="Unassembled WGS sequence"/>
</dbReference>
<evidence type="ECO:0000256" key="1">
    <source>
        <dbReference type="SAM" id="MobiDB-lite"/>
    </source>
</evidence>
<protein>
    <submittedName>
        <fullName evidence="2">Uncharacterized protein</fullName>
    </submittedName>
</protein>
<sequence>MPDKKQQSAPADDAGRDERASGDIDNPIPPDEAQAGDRSELGANLGGPVDVFPGARRGGVDHRTPGAAPIRNRAGSQERKE</sequence>
<feature type="region of interest" description="Disordered" evidence="1">
    <location>
        <begin position="1"/>
        <end position="81"/>
    </location>
</feature>